<evidence type="ECO:0000259" key="1">
    <source>
        <dbReference type="Pfam" id="PF01408"/>
    </source>
</evidence>
<feature type="domain" description="Gfo/Idh/MocA-like oxidoreductase N-terminal" evidence="1">
    <location>
        <begin position="4"/>
        <end position="114"/>
    </location>
</feature>
<dbReference type="InterPro" id="IPR036291">
    <property type="entry name" value="NAD(P)-bd_dom_sf"/>
</dbReference>
<dbReference type="GO" id="GO:0000166">
    <property type="term" value="F:nucleotide binding"/>
    <property type="evidence" value="ECO:0007669"/>
    <property type="project" value="InterPro"/>
</dbReference>
<dbReference type="InterPro" id="IPR000683">
    <property type="entry name" value="Gfo/Idh/MocA-like_OxRdtase_N"/>
</dbReference>
<sequence>MSKVKIGIVGVGKIARDQHLPALAESDAFELCATASPHSRVDGIEGHASVAEMLAARPEIEAVSLCTPPEGRFEQAMTVLQAGKHLMLEKPPAATISEAETLRQLAREKGLALFATWHSREAAEVDAAHQWLAGKRIEAVRIRWKEDIRHWHPGQDWILAAGGFGVFDPGINALSIATRILPEPLVVTGAVLSIPKNRISPIAATITLQSGDAPVDAQFDFLQIGEQTWDIEVDTVVGQLRLRNGGGRLELPGAAPLCGPNREYLRLYRRFAQLVRQREIDADLRPMQLVADAFLVGQREEAAPFAF</sequence>
<dbReference type="InterPro" id="IPR051317">
    <property type="entry name" value="Gfo/Idh/MocA_oxidoreduct"/>
</dbReference>
<dbReference type="Pfam" id="PF01408">
    <property type="entry name" value="GFO_IDH_MocA"/>
    <property type="match status" value="1"/>
</dbReference>
<dbReference type="RefSeq" id="WP_369062324.1">
    <property type="nucleotide sequence ID" value="NZ_CP158375.1"/>
</dbReference>
<protein>
    <submittedName>
        <fullName evidence="2">Gfo/Idh/MocA family oxidoreductase</fullName>
    </submittedName>
</protein>
<organism evidence="2">
    <name type="scientific">Caulobacter sp. 73W</name>
    <dbReference type="NCBI Taxonomy" id="3161137"/>
    <lineage>
        <taxon>Bacteria</taxon>
        <taxon>Pseudomonadati</taxon>
        <taxon>Pseudomonadota</taxon>
        <taxon>Alphaproteobacteria</taxon>
        <taxon>Caulobacterales</taxon>
        <taxon>Caulobacteraceae</taxon>
        <taxon>Caulobacter</taxon>
    </lineage>
</organism>
<dbReference type="PANTHER" id="PTHR43708:SF1">
    <property type="entry name" value="GALACTOSE_LACTOSE METABOLISM REGULATORY PROTEIN GAL80"/>
    <property type="match status" value="1"/>
</dbReference>
<dbReference type="PANTHER" id="PTHR43708">
    <property type="entry name" value="CONSERVED EXPRESSED OXIDOREDUCTASE (EUROFUNG)"/>
    <property type="match status" value="1"/>
</dbReference>
<dbReference type="Gene3D" id="3.30.360.10">
    <property type="entry name" value="Dihydrodipicolinate Reductase, domain 2"/>
    <property type="match status" value="1"/>
</dbReference>
<dbReference type="AlphaFoldDB" id="A0AB39KYX1"/>
<accession>A0AB39KYX1</accession>
<dbReference type="EMBL" id="CP158375">
    <property type="protein sequence ID" value="XDO98449.1"/>
    <property type="molecule type" value="Genomic_DNA"/>
</dbReference>
<evidence type="ECO:0000313" key="2">
    <source>
        <dbReference type="EMBL" id="XDO98449.1"/>
    </source>
</evidence>
<reference evidence="2" key="1">
    <citation type="submission" date="2024-06" db="EMBL/GenBank/DDBJ databases">
        <title>Caulobacter inopinatus, sp. nov.</title>
        <authorList>
            <person name="Donachie S.P."/>
        </authorList>
    </citation>
    <scope>NUCLEOTIDE SEQUENCE</scope>
    <source>
        <strain evidence="2">73W</strain>
    </source>
</reference>
<dbReference type="SUPFAM" id="SSF51735">
    <property type="entry name" value="NAD(P)-binding Rossmann-fold domains"/>
    <property type="match status" value="1"/>
</dbReference>
<dbReference type="Gene3D" id="3.40.50.720">
    <property type="entry name" value="NAD(P)-binding Rossmann-like Domain"/>
    <property type="match status" value="1"/>
</dbReference>
<proteinExistence type="predicted"/>
<gene>
    <name evidence="2" type="ORF">ABOZ73_08560</name>
</gene>
<name>A0AB39KYX1_9CAUL</name>